<accession>U5L8H4</accession>
<keyword evidence="2" id="KW-1185">Reference proteome</keyword>
<dbReference type="AlphaFoldDB" id="U5L8H4"/>
<gene>
    <name evidence="1" type="ORF">N288_04955</name>
</gene>
<organism evidence="1 2">
    <name type="scientific">Bacillus infantis NRRL B-14911</name>
    <dbReference type="NCBI Taxonomy" id="1367477"/>
    <lineage>
        <taxon>Bacteria</taxon>
        <taxon>Bacillati</taxon>
        <taxon>Bacillota</taxon>
        <taxon>Bacilli</taxon>
        <taxon>Bacillales</taxon>
        <taxon>Bacillaceae</taxon>
        <taxon>Bacillus</taxon>
    </lineage>
</organism>
<evidence type="ECO:0000313" key="2">
    <source>
        <dbReference type="Proteomes" id="UP000017805"/>
    </source>
</evidence>
<dbReference type="HOGENOM" id="CLU_3324502_0_0_9"/>
<reference evidence="1 2" key="1">
    <citation type="submission" date="2013-07" db="EMBL/GenBank/DDBJ databases">
        <title>Complete genome sequence of Bacillus infantis NRRL B-14911 that has potential to induce cardiac disease by antigenic mimicry.</title>
        <authorList>
            <person name="Massilamany C."/>
            <person name="Smith T.P.L."/>
            <person name="Loy J.D."/>
            <person name="Barletta R."/>
            <person name="Reddy J."/>
        </authorList>
    </citation>
    <scope>NUCLEOTIDE SEQUENCE [LARGE SCALE GENOMIC DNA]</scope>
    <source>
        <strain evidence="1 2">NRRL B-14911</strain>
    </source>
</reference>
<dbReference type="Proteomes" id="UP000017805">
    <property type="component" value="Chromosome"/>
</dbReference>
<proteinExistence type="predicted"/>
<dbReference type="EMBL" id="CP006643">
    <property type="protein sequence ID" value="AGX02947.1"/>
    <property type="molecule type" value="Genomic_DNA"/>
</dbReference>
<dbReference type="STRING" id="1367477.N288_04955"/>
<sequence length="38" mass="4013">MDKPPAAADYFRAEERSFAGGAGALFCAEKTGLFSICL</sequence>
<protein>
    <submittedName>
        <fullName evidence="1">Uncharacterized protein</fullName>
    </submittedName>
</protein>
<name>U5L8H4_9BACI</name>
<evidence type="ECO:0000313" key="1">
    <source>
        <dbReference type="EMBL" id="AGX02947.1"/>
    </source>
</evidence>
<dbReference type="KEGG" id="bif:N288_04955"/>